<dbReference type="InterPro" id="IPR020568">
    <property type="entry name" value="Ribosomal_Su5_D2-typ_SF"/>
</dbReference>
<evidence type="ECO:0000259" key="5">
    <source>
        <dbReference type="Pfam" id="PF10509"/>
    </source>
</evidence>
<evidence type="ECO:0000313" key="6">
    <source>
        <dbReference type="EMBL" id="SUZ96444.1"/>
    </source>
</evidence>
<dbReference type="EMBL" id="UINC01002417">
    <property type="protein sequence ID" value="SUZ96444.1"/>
    <property type="molecule type" value="Genomic_DNA"/>
</dbReference>
<protein>
    <recommendedName>
        <fullName evidence="7">Galactokinase N-terminal domain-containing protein</fullName>
    </recommendedName>
</protein>
<dbReference type="PANTHER" id="PTHR10457:SF7">
    <property type="entry name" value="GALACTOKINASE-RELATED"/>
    <property type="match status" value="1"/>
</dbReference>
<dbReference type="PRINTS" id="PR00959">
    <property type="entry name" value="MEVGALKINASE"/>
</dbReference>
<keyword evidence="3" id="KW-0067">ATP-binding</keyword>
<dbReference type="InterPro" id="IPR014721">
    <property type="entry name" value="Ribsml_uS5_D2-typ_fold_subgr"/>
</dbReference>
<keyword evidence="2" id="KW-0547">Nucleotide-binding</keyword>
<sequence>VDPAEVVNDFRQAFNGQSPPLIARAPGRINLVGEHTDYHDGFVLPAAIDREVLIAAGPRDDQTLQVLATAYNEHATIDLRTLRVAGVASKTRWADYIAGTAWAFGKAGHKLVGANMAVRSDVPIGAGLASSACLEMAVARTLCAISGIPWDAVVMAKLARKAE</sequence>
<reference evidence="6" key="1">
    <citation type="submission" date="2018-05" db="EMBL/GenBank/DDBJ databases">
        <authorList>
            <person name="Lanie J.A."/>
            <person name="Ng W.-L."/>
            <person name="Kazmierczak K.M."/>
            <person name="Andrzejewski T.M."/>
            <person name="Davidsen T.M."/>
            <person name="Wayne K.J."/>
            <person name="Tettelin H."/>
            <person name="Glass J.I."/>
            <person name="Rusch D."/>
            <person name="Podicherti R."/>
            <person name="Tsui H.-C.T."/>
            <person name="Winkler M.E."/>
        </authorList>
    </citation>
    <scope>NUCLEOTIDE SEQUENCE</scope>
</reference>
<dbReference type="GO" id="GO:0005524">
    <property type="term" value="F:ATP binding"/>
    <property type="evidence" value="ECO:0007669"/>
    <property type="project" value="UniProtKB-KW"/>
</dbReference>
<dbReference type="InterPro" id="IPR000705">
    <property type="entry name" value="Galactokinase"/>
</dbReference>
<organism evidence="6">
    <name type="scientific">marine metagenome</name>
    <dbReference type="NCBI Taxonomy" id="408172"/>
    <lineage>
        <taxon>unclassified sequences</taxon>
        <taxon>metagenomes</taxon>
        <taxon>ecological metagenomes</taxon>
    </lineage>
</organism>
<dbReference type="Pfam" id="PF10509">
    <property type="entry name" value="GalKase_gal_bdg"/>
    <property type="match status" value="1"/>
</dbReference>
<feature type="non-terminal residue" evidence="6">
    <location>
        <position position="163"/>
    </location>
</feature>
<feature type="domain" description="Galactokinase N-terminal" evidence="5">
    <location>
        <begin position="9"/>
        <end position="58"/>
    </location>
</feature>
<evidence type="ECO:0008006" key="7">
    <source>
        <dbReference type="Google" id="ProtNLM"/>
    </source>
</evidence>
<dbReference type="PANTHER" id="PTHR10457">
    <property type="entry name" value="MEVALONATE KINASE/GALACTOKINASE"/>
    <property type="match status" value="1"/>
</dbReference>
<dbReference type="GO" id="GO:0006012">
    <property type="term" value="P:galactose metabolic process"/>
    <property type="evidence" value="ECO:0007669"/>
    <property type="project" value="InterPro"/>
</dbReference>
<dbReference type="SUPFAM" id="SSF54211">
    <property type="entry name" value="Ribosomal protein S5 domain 2-like"/>
    <property type="match status" value="1"/>
</dbReference>
<feature type="domain" description="GHMP kinase N-terminal" evidence="4">
    <location>
        <begin position="96"/>
        <end position="163"/>
    </location>
</feature>
<dbReference type="GO" id="GO:0004335">
    <property type="term" value="F:galactokinase activity"/>
    <property type="evidence" value="ECO:0007669"/>
    <property type="project" value="InterPro"/>
</dbReference>
<evidence type="ECO:0000259" key="4">
    <source>
        <dbReference type="Pfam" id="PF00288"/>
    </source>
</evidence>
<accession>A0A381RZ52</accession>
<dbReference type="GO" id="GO:0005829">
    <property type="term" value="C:cytosol"/>
    <property type="evidence" value="ECO:0007669"/>
    <property type="project" value="TreeGrafter"/>
</dbReference>
<comment type="similarity">
    <text evidence="1">Belongs to the GHMP kinase family. GalK subfamily.</text>
</comment>
<dbReference type="PRINTS" id="PR00473">
    <property type="entry name" value="GALCTOKINASE"/>
</dbReference>
<evidence type="ECO:0000256" key="3">
    <source>
        <dbReference type="ARBA" id="ARBA00022840"/>
    </source>
</evidence>
<dbReference type="InterPro" id="IPR006204">
    <property type="entry name" value="GHMP_kinase_N_dom"/>
</dbReference>
<name>A0A381RZ52_9ZZZZ</name>
<proteinExistence type="inferred from homology"/>
<dbReference type="AlphaFoldDB" id="A0A381RZ52"/>
<gene>
    <name evidence="6" type="ORF">METZ01_LOCUS49298</name>
</gene>
<dbReference type="Gene3D" id="3.30.230.10">
    <property type="match status" value="1"/>
</dbReference>
<evidence type="ECO:0000256" key="2">
    <source>
        <dbReference type="ARBA" id="ARBA00022741"/>
    </source>
</evidence>
<evidence type="ECO:0000256" key="1">
    <source>
        <dbReference type="ARBA" id="ARBA00006566"/>
    </source>
</evidence>
<dbReference type="InterPro" id="IPR019539">
    <property type="entry name" value="GalKase_N"/>
</dbReference>
<feature type="non-terminal residue" evidence="6">
    <location>
        <position position="1"/>
    </location>
</feature>
<dbReference type="Pfam" id="PF00288">
    <property type="entry name" value="GHMP_kinases_N"/>
    <property type="match status" value="1"/>
</dbReference>